<dbReference type="InterPro" id="IPR013087">
    <property type="entry name" value="Znf_C2H2_type"/>
</dbReference>
<proteinExistence type="predicted"/>
<evidence type="ECO:0000256" key="1">
    <source>
        <dbReference type="SAM" id="MobiDB-lite"/>
    </source>
</evidence>
<evidence type="ECO:0000313" key="3">
    <source>
        <dbReference type="EMBL" id="ODM95663.1"/>
    </source>
</evidence>
<name>A0A1D2MRJ0_ORCCI</name>
<dbReference type="PROSITE" id="PS00028">
    <property type="entry name" value="ZINC_FINGER_C2H2_1"/>
    <property type="match status" value="1"/>
</dbReference>
<dbReference type="AlphaFoldDB" id="A0A1D2MRJ0"/>
<organism evidence="3 4">
    <name type="scientific">Orchesella cincta</name>
    <name type="common">Springtail</name>
    <name type="synonym">Podura cincta</name>
    <dbReference type="NCBI Taxonomy" id="48709"/>
    <lineage>
        <taxon>Eukaryota</taxon>
        <taxon>Metazoa</taxon>
        <taxon>Ecdysozoa</taxon>
        <taxon>Arthropoda</taxon>
        <taxon>Hexapoda</taxon>
        <taxon>Collembola</taxon>
        <taxon>Entomobryomorpha</taxon>
        <taxon>Entomobryoidea</taxon>
        <taxon>Orchesellidae</taxon>
        <taxon>Orchesellinae</taxon>
        <taxon>Orchesella</taxon>
    </lineage>
</organism>
<protein>
    <recommendedName>
        <fullName evidence="2">C2H2-type domain-containing protein</fullName>
    </recommendedName>
</protein>
<dbReference type="Proteomes" id="UP000094527">
    <property type="component" value="Unassembled WGS sequence"/>
</dbReference>
<feature type="compositionally biased region" description="Basic residues" evidence="1">
    <location>
        <begin position="227"/>
        <end position="251"/>
    </location>
</feature>
<dbReference type="EMBL" id="LJIJ01000638">
    <property type="protein sequence ID" value="ODM95663.1"/>
    <property type="molecule type" value="Genomic_DNA"/>
</dbReference>
<feature type="domain" description="C2H2-type" evidence="2">
    <location>
        <begin position="265"/>
        <end position="288"/>
    </location>
</feature>
<sequence length="319" mass="36173">MATQGKLQYMRIINGVIYFQNEESLRKRKEIATELYNSVDIQEGGKLILGKGADALIRELDQHPHADVEEKVNVTEATDGLENDGVDDVTYASFFDAQDCSPQSHDDSNDNSNDCSMSYFPGGSDFKPRVDKDCVSSSVSNMDYEETPAKSGKKTKSSNDGSGQRDKKMLWCKQNGCETYHPGIKRLRQHVTKKHPKVDASRITEFNYVTYDNLICSGELPDDHLRRPMAKPKPANKKFNRGRRQQKRAKSPIKSSPEEEKSFWCKQKGCNLYIQGITQLRKHVAKSHRKVDPSRITQWNYATFDCLLAQTPTVPVSDQ</sequence>
<reference evidence="3 4" key="1">
    <citation type="journal article" date="2016" name="Genome Biol. Evol.">
        <title>Gene Family Evolution Reflects Adaptation to Soil Environmental Stressors in the Genome of the Collembolan Orchesella cincta.</title>
        <authorList>
            <person name="Faddeeva-Vakhrusheva A."/>
            <person name="Derks M.F."/>
            <person name="Anvar S.Y."/>
            <person name="Agamennone V."/>
            <person name="Suring W."/>
            <person name="Smit S."/>
            <person name="van Straalen N.M."/>
            <person name="Roelofs D."/>
        </authorList>
    </citation>
    <scope>NUCLEOTIDE SEQUENCE [LARGE SCALE GENOMIC DNA]</scope>
    <source>
        <tissue evidence="3">Mixed pool</tissue>
    </source>
</reference>
<feature type="region of interest" description="Disordered" evidence="1">
    <location>
        <begin position="139"/>
        <end position="167"/>
    </location>
</feature>
<gene>
    <name evidence="3" type="ORF">Ocin01_11013</name>
</gene>
<keyword evidence="4" id="KW-1185">Reference proteome</keyword>
<evidence type="ECO:0000313" key="4">
    <source>
        <dbReference type="Proteomes" id="UP000094527"/>
    </source>
</evidence>
<comment type="caution">
    <text evidence="3">The sequence shown here is derived from an EMBL/GenBank/DDBJ whole genome shotgun (WGS) entry which is preliminary data.</text>
</comment>
<accession>A0A1D2MRJ0</accession>
<evidence type="ECO:0000259" key="2">
    <source>
        <dbReference type="PROSITE" id="PS00028"/>
    </source>
</evidence>
<feature type="region of interest" description="Disordered" evidence="1">
    <location>
        <begin position="222"/>
        <end position="258"/>
    </location>
</feature>